<feature type="compositionally biased region" description="Low complexity" evidence="1">
    <location>
        <begin position="257"/>
        <end position="292"/>
    </location>
</feature>
<evidence type="ECO:0000313" key="3">
    <source>
        <dbReference type="Proteomes" id="UP000033647"/>
    </source>
</evidence>
<evidence type="ECO:0000256" key="1">
    <source>
        <dbReference type="SAM" id="MobiDB-lite"/>
    </source>
</evidence>
<organism evidence="2 3">
    <name type="scientific">Zymoseptoria brevis</name>
    <dbReference type="NCBI Taxonomy" id="1047168"/>
    <lineage>
        <taxon>Eukaryota</taxon>
        <taxon>Fungi</taxon>
        <taxon>Dikarya</taxon>
        <taxon>Ascomycota</taxon>
        <taxon>Pezizomycotina</taxon>
        <taxon>Dothideomycetes</taxon>
        <taxon>Dothideomycetidae</taxon>
        <taxon>Mycosphaerellales</taxon>
        <taxon>Mycosphaerellaceae</taxon>
        <taxon>Zymoseptoria</taxon>
    </lineage>
</organism>
<proteinExistence type="predicted"/>
<protein>
    <submittedName>
        <fullName evidence="2">Uncharacterized protein</fullName>
    </submittedName>
</protein>
<dbReference type="AlphaFoldDB" id="A0A0F4GCY2"/>
<dbReference type="Proteomes" id="UP000033647">
    <property type="component" value="Unassembled WGS sequence"/>
</dbReference>
<dbReference type="EMBL" id="LAFY01004088">
    <property type="protein sequence ID" value="KJX95199.1"/>
    <property type="molecule type" value="Genomic_DNA"/>
</dbReference>
<gene>
    <name evidence="2" type="ORF">TI39_contig4128g00026</name>
</gene>
<evidence type="ECO:0000313" key="2">
    <source>
        <dbReference type="EMBL" id="KJX95199.1"/>
    </source>
</evidence>
<comment type="caution">
    <text evidence="2">The sequence shown here is derived from an EMBL/GenBank/DDBJ whole genome shotgun (WGS) entry which is preliminary data.</text>
</comment>
<accession>A0A0F4GCY2</accession>
<name>A0A0F4GCY2_9PEZI</name>
<feature type="compositionally biased region" description="Basic residues" evidence="1">
    <location>
        <begin position="79"/>
        <end position="97"/>
    </location>
</feature>
<feature type="compositionally biased region" description="Acidic residues" evidence="1">
    <location>
        <begin position="203"/>
        <end position="220"/>
    </location>
</feature>
<reference evidence="2 3" key="1">
    <citation type="submission" date="2015-03" db="EMBL/GenBank/DDBJ databases">
        <title>RNA-seq based gene annotation and comparative genomics of four Zymoseptoria species reveal species-specific pathogenicity related genes and transposable element activity.</title>
        <authorList>
            <person name="Grandaubert J."/>
            <person name="Bhattacharyya A."/>
            <person name="Stukenbrock E.H."/>
        </authorList>
    </citation>
    <scope>NUCLEOTIDE SEQUENCE [LARGE SCALE GENOMIC DNA]</scope>
    <source>
        <strain evidence="2 3">Zb18110</strain>
    </source>
</reference>
<feature type="compositionally biased region" description="Polar residues" evidence="1">
    <location>
        <begin position="46"/>
        <end position="59"/>
    </location>
</feature>
<feature type="region of interest" description="Disordered" evidence="1">
    <location>
        <begin position="21"/>
        <end position="100"/>
    </location>
</feature>
<feature type="region of interest" description="Disordered" evidence="1">
    <location>
        <begin position="201"/>
        <end position="220"/>
    </location>
</feature>
<sequence length="403" mass="44971">MSIILKLDPRLLEAEALRVLEKSSAREPDAQASLRSADENDPVIESDNNSTATSDSRASSWDPEAAATESRCEAENNPYKRRKASGSSKARKRRKRGPNLVTFDSGMQQYLLDLYSDVKKNWREHTFNAMMDRLYPNTSKSPWRQNISMMQGLVELSKHFAGQPYRAEDLLREAIESRKEAATGAVRNRLTADDVKKALSNLEEVEFEDEEESVVEDMEPDPELLDDAQEEFGSAERVNGRDQVGEGADNQFQGEPPASSGSASPLSGSHTSTTQSSTASKSTTATSASSASVELPDVEQLRRIHEIELAMKQDRERVRACIREETQHLRDAAKRDKEAAEFELMARDLVQSARECKELAEEGKRYALECRQQAVEGDRAIRAKIEQLDRALADYRAGVVTGI</sequence>
<keyword evidence="3" id="KW-1185">Reference proteome</keyword>
<feature type="region of interest" description="Disordered" evidence="1">
    <location>
        <begin position="241"/>
        <end position="294"/>
    </location>
</feature>